<feature type="transmembrane region" description="Helical" evidence="1">
    <location>
        <begin position="273"/>
        <end position="291"/>
    </location>
</feature>
<protein>
    <submittedName>
        <fullName evidence="2">Genomic scaffold, ProqFM164S02</fullName>
    </submittedName>
</protein>
<feature type="transmembrane region" description="Helical" evidence="1">
    <location>
        <begin position="150"/>
        <end position="174"/>
    </location>
</feature>
<keyword evidence="1" id="KW-0472">Membrane</keyword>
<dbReference type="STRING" id="1365484.W6Q4M3"/>
<feature type="transmembrane region" description="Helical" evidence="1">
    <location>
        <begin position="102"/>
        <end position="129"/>
    </location>
</feature>
<keyword evidence="1" id="KW-0812">Transmembrane</keyword>
<organism evidence="2 3">
    <name type="scientific">Penicillium roqueforti (strain FM164)</name>
    <dbReference type="NCBI Taxonomy" id="1365484"/>
    <lineage>
        <taxon>Eukaryota</taxon>
        <taxon>Fungi</taxon>
        <taxon>Dikarya</taxon>
        <taxon>Ascomycota</taxon>
        <taxon>Pezizomycotina</taxon>
        <taxon>Eurotiomycetes</taxon>
        <taxon>Eurotiomycetidae</taxon>
        <taxon>Eurotiales</taxon>
        <taxon>Aspergillaceae</taxon>
        <taxon>Penicillium</taxon>
    </lineage>
</organism>
<gene>
    <name evidence="2" type="ORF">PROQFM164_S02g001420</name>
</gene>
<keyword evidence="3" id="KW-1185">Reference proteome</keyword>
<proteinExistence type="predicted"/>
<evidence type="ECO:0000313" key="3">
    <source>
        <dbReference type="Proteomes" id="UP000030686"/>
    </source>
</evidence>
<dbReference type="EMBL" id="HG792016">
    <property type="protein sequence ID" value="CDM31270.1"/>
    <property type="molecule type" value="Genomic_DNA"/>
</dbReference>
<feature type="transmembrane region" description="Helical" evidence="1">
    <location>
        <begin position="39"/>
        <end position="60"/>
    </location>
</feature>
<dbReference type="OrthoDB" id="4504921at2759"/>
<feature type="transmembrane region" description="Helical" evidence="1">
    <location>
        <begin position="72"/>
        <end position="96"/>
    </location>
</feature>
<name>W6Q4M3_PENRF</name>
<feature type="transmembrane region" description="Helical" evidence="1">
    <location>
        <begin position="194"/>
        <end position="216"/>
    </location>
</feature>
<feature type="transmembrane region" description="Helical" evidence="1">
    <location>
        <begin position="228"/>
        <end position="253"/>
    </location>
</feature>
<accession>W6Q4M3</accession>
<evidence type="ECO:0000256" key="1">
    <source>
        <dbReference type="SAM" id="Phobius"/>
    </source>
</evidence>
<reference evidence="2" key="1">
    <citation type="journal article" date="2014" name="Nat. Commun.">
        <title>Multiple recent horizontal transfers of a large genomic region in cheese making fungi.</title>
        <authorList>
            <person name="Cheeseman K."/>
            <person name="Ropars J."/>
            <person name="Renault P."/>
            <person name="Dupont J."/>
            <person name="Gouzy J."/>
            <person name="Branca A."/>
            <person name="Abraham A.L."/>
            <person name="Ceppi M."/>
            <person name="Conseiller E."/>
            <person name="Debuchy R."/>
            <person name="Malagnac F."/>
            <person name="Goarin A."/>
            <person name="Silar P."/>
            <person name="Lacoste S."/>
            <person name="Sallet E."/>
            <person name="Bensimon A."/>
            <person name="Giraud T."/>
            <person name="Brygoo Y."/>
        </authorList>
    </citation>
    <scope>NUCLEOTIDE SEQUENCE [LARGE SCALE GENOMIC DNA]</scope>
    <source>
        <strain evidence="2">FM164</strain>
    </source>
</reference>
<evidence type="ECO:0000313" key="2">
    <source>
        <dbReference type="EMBL" id="CDM31270.1"/>
    </source>
</evidence>
<dbReference type="AlphaFoldDB" id="W6Q4M3"/>
<dbReference type="Proteomes" id="UP000030686">
    <property type="component" value="Unassembled WGS sequence"/>
</dbReference>
<keyword evidence="1" id="KW-1133">Transmembrane helix</keyword>
<dbReference type="OMA" id="LLCCAKW"/>
<sequence length="344" mass="39388">MAPRRGSGSYSSYVDDNPWSDTTWLSLEHYYPDEYKPLFITQFVFDIISLLAFVAFLIWACRIRNRSLPLKALICALISSICCQINIIAWEALYVAEAQVTMYYLISLMLWDLFKVVAICLTFYVFWNLIHRLLGFIRVSGKPHAAVTTIHYLLLGIIFVASLAEWGMCVASYVRSVVSTLNADMQWSWTQLNVAVYIIYWLLSLEILAWGIFLAIKARSYAFWSKSPAMALVAAAISWCAVCSTLAIIYIRYSLMPTSAYDWPIYLDAARTIVQFVLWVGTYTGLLLCCAKWHNLDQGPKYPAPDYQSQFPEGHYPQIQQPYDIPPYVDHSTQHQAHPHHVST</sequence>